<dbReference type="Proteomes" id="UP000077115">
    <property type="component" value="Unassembled WGS sequence"/>
</dbReference>
<name>A0A177WCW9_BATDL</name>
<dbReference type="AlphaFoldDB" id="A0A177WCW9"/>
<sequence>MRLALISIIVTLTIVEAVSPTAPSTLVKRTLESDEEGALCNKAESPNRLCRKGAVKRRKSRSHTTRNKNGLGSPVGSIQSPVDDLESPFKSDLQSPAGGIYLHDEEEPSTSAPTPQRKVRHRPYVVNMASKRKPKLGKASKRPKNRSTKQKVSEYPEDTPTKQRTSRRPKNTPTNQKVSEYPEDTPTKQRTSKRLKNTPTNQKVSEYPEDTPTKQRTSKRPKNTPTSQKVSERRKSSWINQKSPKVDQIEREFDPNGKFNMKEVSKLSNMYSDGHGRTPDERERLAKMLHASMLKKQ</sequence>
<proteinExistence type="predicted"/>
<gene>
    <name evidence="3" type="ORF">BDEG_21927</name>
</gene>
<reference evidence="3 4" key="2">
    <citation type="submission" date="2016-05" db="EMBL/GenBank/DDBJ databases">
        <title>Lineage-specific infection strategies underlie the spectrum of fungal disease in amphibians.</title>
        <authorList>
            <person name="Cuomo C.A."/>
            <person name="Farrer R.A."/>
            <person name="James T."/>
            <person name="Longcore J."/>
            <person name="Birren B."/>
        </authorList>
    </citation>
    <scope>NUCLEOTIDE SEQUENCE [LARGE SCALE GENOMIC DNA]</scope>
    <source>
        <strain evidence="3 4">JEL423</strain>
    </source>
</reference>
<feature type="chain" id="PRO_5008077525" evidence="2">
    <location>
        <begin position="18"/>
        <end position="297"/>
    </location>
</feature>
<dbReference type="STRING" id="403673.A0A177WCW9"/>
<dbReference type="VEuPathDB" id="FungiDB:BDEG_21927"/>
<organism evidence="3 4">
    <name type="scientific">Batrachochytrium dendrobatidis (strain JEL423)</name>
    <dbReference type="NCBI Taxonomy" id="403673"/>
    <lineage>
        <taxon>Eukaryota</taxon>
        <taxon>Fungi</taxon>
        <taxon>Fungi incertae sedis</taxon>
        <taxon>Chytridiomycota</taxon>
        <taxon>Chytridiomycota incertae sedis</taxon>
        <taxon>Chytridiomycetes</taxon>
        <taxon>Rhizophydiales</taxon>
        <taxon>Rhizophydiales incertae sedis</taxon>
        <taxon>Batrachochytrium</taxon>
    </lineage>
</organism>
<keyword evidence="2" id="KW-0732">Signal</keyword>
<accession>A0A177WCW9</accession>
<evidence type="ECO:0000313" key="4">
    <source>
        <dbReference type="Proteomes" id="UP000077115"/>
    </source>
</evidence>
<feature type="compositionally biased region" description="Basic residues" evidence="1">
    <location>
        <begin position="130"/>
        <end position="149"/>
    </location>
</feature>
<reference evidence="3 4" key="1">
    <citation type="submission" date="2006-10" db="EMBL/GenBank/DDBJ databases">
        <title>The Genome Sequence of Batrachochytrium dendrobatidis JEL423.</title>
        <authorList>
            <consortium name="The Broad Institute Genome Sequencing Platform"/>
            <person name="Birren B."/>
            <person name="Lander E."/>
            <person name="Galagan J."/>
            <person name="Cuomo C."/>
            <person name="Devon K."/>
            <person name="Jaffe D."/>
            <person name="Butler J."/>
            <person name="Alvarez P."/>
            <person name="Gnerre S."/>
            <person name="Grabherr M."/>
            <person name="Kleber M."/>
            <person name="Mauceli E."/>
            <person name="Brockman W."/>
            <person name="Young S."/>
            <person name="LaButti K."/>
            <person name="Sykes S."/>
            <person name="DeCaprio D."/>
            <person name="Crawford M."/>
            <person name="Koehrsen M."/>
            <person name="Engels R."/>
            <person name="Montgomery P."/>
            <person name="Pearson M."/>
            <person name="Howarth C."/>
            <person name="Larson L."/>
            <person name="White J."/>
            <person name="O'Leary S."/>
            <person name="Kodira C."/>
            <person name="Zeng Q."/>
            <person name="Yandava C."/>
            <person name="Alvarado L."/>
            <person name="Longcore J."/>
            <person name="James T."/>
        </authorList>
    </citation>
    <scope>NUCLEOTIDE SEQUENCE [LARGE SCALE GENOMIC DNA]</scope>
    <source>
        <strain evidence="3 4">JEL423</strain>
    </source>
</reference>
<feature type="compositionally biased region" description="Basic residues" evidence="1">
    <location>
        <begin position="52"/>
        <end position="66"/>
    </location>
</feature>
<protein>
    <submittedName>
        <fullName evidence="3">Uncharacterized protein</fullName>
    </submittedName>
</protein>
<evidence type="ECO:0000313" key="3">
    <source>
        <dbReference type="EMBL" id="OAJ37958.1"/>
    </source>
</evidence>
<feature type="region of interest" description="Disordered" evidence="1">
    <location>
        <begin position="52"/>
        <end position="247"/>
    </location>
</feature>
<dbReference type="EMBL" id="DS022301">
    <property type="protein sequence ID" value="OAJ37958.1"/>
    <property type="molecule type" value="Genomic_DNA"/>
</dbReference>
<feature type="signal peptide" evidence="2">
    <location>
        <begin position="1"/>
        <end position="17"/>
    </location>
</feature>
<evidence type="ECO:0000256" key="1">
    <source>
        <dbReference type="SAM" id="MobiDB-lite"/>
    </source>
</evidence>
<evidence type="ECO:0000256" key="2">
    <source>
        <dbReference type="SAM" id="SignalP"/>
    </source>
</evidence>